<sequence>MKFLVDAQLPRRLAVHLTELGHDAVHTLELPDQNRTSDDDICSVADAQNRIVVSKDSDFRDTHILDNTPSRLLHVATGNISNTELLALMDAYLEEILQAFDHSNHVELHLTALVVRHR</sequence>
<comment type="caution">
    <text evidence="2">The sequence shown here is derived from an EMBL/GenBank/DDBJ whole genome shotgun (WGS) entry which is preliminary data.</text>
</comment>
<dbReference type="EMBL" id="WLYK01000019">
    <property type="protein sequence ID" value="MTD17386.1"/>
    <property type="molecule type" value="Genomic_DNA"/>
</dbReference>
<evidence type="ECO:0000313" key="3">
    <source>
        <dbReference type="Proteomes" id="UP000460221"/>
    </source>
</evidence>
<evidence type="ECO:0000313" key="2">
    <source>
        <dbReference type="EMBL" id="MTD17386.1"/>
    </source>
</evidence>
<dbReference type="AlphaFoldDB" id="A0A7K1FTA2"/>
<reference evidence="2 3" key="1">
    <citation type="submission" date="2019-11" db="EMBL/GenBank/DDBJ databases">
        <authorList>
            <person name="Jiang L.-Q."/>
        </authorList>
    </citation>
    <scope>NUCLEOTIDE SEQUENCE [LARGE SCALE GENOMIC DNA]</scope>
    <source>
        <strain evidence="2 3">YIM 132087</strain>
    </source>
</reference>
<dbReference type="Proteomes" id="UP000460221">
    <property type="component" value="Unassembled WGS sequence"/>
</dbReference>
<dbReference type="Pfam" id="PF18480">
    <property type="entry name" value="DUF5615"/>
    <property type="match status" value="1"/>
</dbReference>
<accession>A0A7K1FTA2</accession>
<organism evidence="2 3">
    <name type="scientific">Nakamurella alba</name>
    <dbReference type="NCBI Taxonomy" id="2665158"/>
    <lineage>
        <taxon>Bacteria</taxon>
        <taxon>Bacillati</taxon>
        <taxon>Actinomycetota</taxon>
        <taxon>Actinomycetes</taxon>
        <taxon>Nakamurellales</taxon>
        <taxon>Nakamurellaceae</taxon>
        <taxon>Nakamurella</taxon>
    </lineage>
</organism>
<proteinExistence type="predicted"/>
<dbReference type="RefSeq" id="WP_322098469.1">
    <property type="nucleotide sequence ID" value="NZ_WLYK01000019.1"/>
</dbReference>
<name>A0A7K1FTA2_9ACTN</name>
<keyword evidence="3" id="KW-1185">Reference proteome</keyword>
<feature type="domain" description="DUF5615" evidence="1">
    <location>
        <begin position="1"/>
        <end position="105"/>
    </location>
</feature>
<dbReference type="InterPro" id="IPR041049">
    <property type="entry name" value="DUF5615"/>
</dbReference>
<evidence type="ECO:0000259" key="1">
    <source>
        <dbReference type="Pfam" id="PF18480"/>
    </source>
</evidence>
<protein>
    <recommendedName>
        <fullName evidence="1">DUF5615 domain-containing protein</fullName>
    </recommendedName>
</protein>
<gene>
    <name evidence="2" type="ORF">GIS00_25985</name>
</gene>